<accession>A0ABM7FI25</accession>
<reference evidence="1 2" key="1">
    <citation type="journal article" date="2010" name="ChemBioChem">
        <title>Cloning and characterization of the biosynthetic gene cluster of 16-membered macrolide antibiotic FD-891: involvement of a dual functional cytochrome P450 monooxygenase catalyzing epoxidation and hydroxylation.</title>
        <authorList>
            <person name="Kudo F."/>
            <person name="Motegi A."/>
            <person name="Mizoue K."/>
            <person name="Eguchi T."/>
        </authorList>
    </citation>
    <scope>NUCLEOTIDE SEQUENCE [LARGE SCALE GENOMIC DNA]</scope>
    <source>
        <strain evidence="1 2">A-8890</strain>
    </source>
</reference>
<evidence type="ECO:0000313" key="1">
    <source>
        <dbReference type="EMBL" id="BBC35746.1"/>
    </source>
</evidence>
<proteinExistence type="predicted"/>
<gene>
    <name evidence="1" type="ORF">SGFS_070400</name>
</gene>
<reference evidence="1 2" key="2">
    <citation type="journal article" date="2023" name="ChemBioChem">
        <title>Acyltransferase Domain Exchange between Two Independent Type I Polyketide Synthases in the Same Producer Strain of Macrolide Antibiotics.</title>
        <authorList>
            <person name="Kudo F."/>
            <person name="Kishikawa K."/>
            <person name="Tsuboi K."/>
            <person name="Kido T."/>
            <person name="Usui T."/>
            <person name="Hashimoto J."/>
            <person name="Shin-Ya K."/>
            <person name="Miyanaga A."/>
            <person name="Eguchi T."/>
        </authorList>
    </citation>
    <scope>NUCLEOTIDE SEQUENCE [LARGE SCALE GENOMIC DNA]</scope>
    <source>
        <strain evidence="1 2">A-8890</strain>
    </source>
</reference>
<keyword evidence="2" id="KW-1185">Reference proteome</keyword>
<organism evidence="1 2">
    <name type="scientific">Streptomyces graminofaciens</name>
    <dbReference type="NCBI Taxonomy" id="68212"/>
    <lineage>
        <taxon>Bacteria</taxon>
        <taxon>Bacillati</taxon>
        <taxon>Actinomycetota</taxon>
        <taxon>Actinomycetes</taxon>
        <taxon>Kitasatosporales</taxon>
        <taxon>Streptomycetaceae</taxon>
        <taxon>Streptomyces</taxon>
    </lineage>
</organism>
<dbReference type="GO" id="GO:0003677">
    <property type="term" value="F:DNA binding"/>
    <property type="evidence" value="ECO:0007669"/>
    <property type="project" value="UniProtKB-KW"/>
</dbReference>
<dbReference type="EMBL" id="AP018448">
    <property type="protein sequence ID" value="BBC35746.1"/>
    <property type="molecule type" value="Genomic_DNA"/>
</dbReference>
<keyword evidence="1" id="KW-0238">DNA-binding</keyword>
<evidence type="ECO:0000313" key="2">
    <source>
        <dbReference type="Proteomes" id="UP001321542"/>
    </source>
</evidence>
<dbReference type="Proteomes" id="UP001321542">
    <property type="component" value="Chromosome"/>
</dbReference>
<sequence>MAYTEAQGYPHLITGLEEVRKIADRYGIMRALALSPMESRALMEKKLGEL</sequence>
<protein>
    <submittedName>
        <fullName evidence="1">DNA-binding protein</fullName>
    </submittedName>
</protein>
<name>A0ABM7FI25_9ACTN</name>